<evidence type="ECO:0000256" key="6">
    <source>
        <dbReference type="SAM" id="Coils"/>
    </source>
</evidence>
<feature type="coiled-coil region" evidence="6">
    <location>
        <begin position="1"/>
        <end position="35"/>
    </location>
</feature>
<evidence type="ECO:0000259" key="7">
    <source>
        <dbReference type="PROSITE" id="PS50109"/>
    </source>
</evidence>
<accession>A0ABW3JF88</accession>
<dbReference type="InterPro" id="IPR005467">
    <property type="entry name" value="His_kinase_dom"/>
</dbReference>
<feature type="domain" description="PAC" evidence="9">
    <location>
        <begin position="1027"/>
        <end position="1079"/>
    </location>
</feature>
<dbReference type="Gene3D" id="2.10.70.100">
    <property type="match status" value="1"/>
</dbReference>
<dbReference type="Pfam" id="PF00512">
    <property type="entry name" value="HisKA"/>
    <property type="match status" value="1"/>
</dbReference>
<dbReference type="InterPro" id="IPR036097">
    <property type="entry name" value="HisK_dim/P_sf"/>
</dbReference>
<dbReference type="PROSITE" id="PS50112">
    <property type="entry name" value="PAS"/>
    <property type="match status" value="6"/>
</dbReference>
<dbReference type="SMART" id="SM00091">
    <property type="entry name" value="PAS"/>
    <property type="match status" value="9"/>
</dbReference>
<evidence type="ECO:0000313" key="11">
    <source>
        <dbReference type="Proteomes" id="UP001597061"/>
    </source>
</evidence>
<dbReference type="EC" id="2.7.13.3" evidence="2"/>
<dbReference type="PROSITE" id="PS50113">
    <property type="entry name" value="PAC"/>
    <property type="match status" value="5"/>
</dbReference>
<dbReference type="CDD" id="cd00130">
    <property type="entry name" value="PAS"/>
    <property type="match status" value="7"/>
</dbReference>
<keyword evidence="3" id="KW-0597">Phosphoprotein</keyword>
<dbReference type="SUPFAM" id="SSF47384">
    <property type="entry name" value="Homodimeric domain of signal transducing histidine kinase"/>
    <property type="match status" value="1"/>
</dbReference>
<sequence length="1444" mass="165319">MKNQAKSRKELLNELENLQEKYKSLKMSKTNDNEKIIYTNNKLSSENKVKNPDKNTTKLPKQVLNKIKESETRYQDLFNNMPSGFVLFEIVQNNKGVPIDLIIIDANEQFSITTGLKLKDVVGKHLTHVLPGIENDKADWIGVFSKVALVGKSCQFEQISELLGHHYSVTAYKSTSKRCAVIFEDITERKKTEALIQYEKERTNIILNLVGYPIFLKDNDHRIVSANQSFFDMFGLKKKNVIGKTLAENVPQNEREHFLKVDRNVLDTGITDIREENLTIKGSKHTIITEKKRYVDAFGNTFLVGTIFDVSKQKDYEKALKLSEEKFKESFRLSPYLVSLTSMDGLVLEVNDMIFETFGYTKEEFLGNNTTNLPIWVNPEERLASIDKLKKDGILRDMEVKYRKKSGEIGDFLLSATIIELTDEKVLLSIIKEITKRKQTEKALKESEQLLRLSSELANVAAWEFNLETNLMSRSLNHDKLYGLEPQEKWEFETFTNATHPEDREASNTIIQKSVAIGGPDHYKFDFRVIYPNGSIHWLNVIGEVIKRNKDGVGQLVRGFLIDITDRKQTEILLKQSKETFSNAFHSGPAGLTITRISDGKFIDVNNSFLKMFEFKREEVIGHTSIEINMLDKESRAKIIKMQLETGGLHNCELVSKSKSGKTVNLLFSSKQITIKDEACHITTLIDITDRKQIEENLRESENRFRKLYEDGANGMVMAGKDFKFIIANQTFCEMTGYQEQELQQLTFEDITHIDDKAKDMEQVKKMMVGEVNVYRTEKRYLKKNGEMFWAQITVSPIYDSNNEFLYFVGIIVDITDRKQAEKALISSENKFRALVEQSLTGIYIFDANKFLYVNKRFAEIFGYSEEEILNNLKPTDVVIVEDKPRANENIRKRLEGEVDDVRYTARGIRKNKSLIWIEIHGTHIFLDGKDVITGTVLDITERVQAEENLRKAKELLSNAIDNGPTGMCLVKADGYFSMVNKSLCEMFGYTEEELKTKTYLDVTHPDDLDIGIKAVKTLVSGEKQRVAFEKRYLNKSGTIFHAKVESSVLKDEYEKPIYFFTHIENITEHKQAIEKLVLSEEKFSSSFHEGPTGLSITRISDGKFIDVNDSFLKMFEFNREEVIGRTSIELNIISPENREKIIKMQIETGGLSNHEFTSQSKLGKTVNFLFSSKPITVMGEACHITTMIDITEKKQIETEIKKLNETLEQKVKERTIQLEIANKDLEAFSYSVSHDLRSPLRHIDGFTSLLNKSLKGKINEKEANYFNNIIRSSSQMNDLIDGLLTYSRMGRAALKKTNCSMKNLVKNVLENFVFEIKNKNISVLVDNLPNAFIDEFLITQAWENLISNAIKFSSKNKKPKIHIGFKQDATGKTIFFIKDNGVGFNQKYVEKAFGIFQRLHSINEFPGTGIGLATTKLIIKKHNGKIWAEGIENKGATIFISLS</sequence>
<feature type="domain" description="PAS" evidence="8">
    <location>
        <begin position="701"/>
        <end position="771"/>
    </location>
</feature>
<dbReference type="Pfam" id="PF08447">
    <property type="entry name" value="PAS_3"/>
    <property type="match status" value="2"/>
</dbReference>
<dbReference type="Gene3D" id="3.30.565.10">
    <property type="entry name" value="Histidine kinase-like ATPase, C-terminal domain"/>
    <property type="match status" value="1"/>
</dbReference>
<evidence type="ECO:0000256" key="4">
    <source>
        <dbReference type="ARBA" id="ARBA00022679"/>
    </source>
</evidence>
<dbReference type="NCBIfam" id="TIGR00229">
    <property type="entry name" value="sensory_box"/>
    <property type="match status" value="8"/>
</dbReference>
<feature type="domain" description="PAS" evidence="8">
    <location>
        <begin position="199"/>
        <end position="269"/>
    </location>
</feature>
<keyword evidence="5" id="KW-0418">Kinase</keyword>
<feature type="domain" description="PAC" evidence="9">
    <location>
        <begin position="902"/>
        <end position="952"/>
    </location>
</feature>
<comment type="caution">
    <text evidence="10">The sequence shown here is derived from an EMBL/GenBank/DDBJ whole genome shotgun (WGS) entry which is preliminary data.</text>
</comment>
<feature type="domain" description="PAC" evidence="9">
    <location>
        <begin position="396"/>
        <end position="446"/>
    </location>
</feature>
<dbReference type="Pfam" id="PF08448">
    <property type="entry name" value="PAS_4"/>
    <property type="match status" value="1"/>
</dbReference>
<dbReference type="InterPro" id="IPR003594">
    <property type="entry name" value="HATPase_dom"/>
</dbReference>
<dbReference type="SUPFAM" id="SSF55785">
    <property type="entry name" value="PYP-like sensor domain (PAS domain)"/>
    <property type="match status" value="9"/>
</dbReference>
<evidence type="ECO:0000256" key="1">
    <source>
        <dbReference type="ARBA" id="ARBA00000085"/>
    </source>
</evidence>
<dbReference type="InterPro" id="IPR052162">
    <property type="entry name" value="Sensor_kinase/Photoreceptor"/>
</dbReference>
<dbReference type="InterPro" id="IPR013655">
    <property type="entry name" value="PAS_fold_3"/>
</dbReference>
<feature type="domain" description="PAC" evidence="9">
    <location>
        <begin position="523"/>
        <end position="576"/>
    </location>
</feature>
<dbReference type="Gene3D" id="3.30.450.20">
    <property type="entry name" value="PAS domain"/>
    <property type="match status" value="9"/>
</dbReference>
<dbReference type="InterPro" id="IPR000700">
    <property type="entry name" value="PAS-assoc_C"/>
</dbReference>
<dbReference type="EMBL" id="JBHTJI010000001">
    <property type="protein sequence ID" value="MFD0989082.1"/>
    <property type="molecule type" value="Genomic_DNA"/>
</dbReference>
<feature type="coiled-coil region" evidence="6">
    <location>
        <begin position="1194"/>
        <end position="1225"/>
    </location>
</feature>
<dbReference type="PANTHER" id="PTHR43304:SF1">
    <property type="entry name" value="PAC DOMAIN-CONTAINING PROTEIN"/>
    <property type="match status" value="1"/>
</dbReference>
<feature type="domain" description="PAC" evidence="9">
    <location>
        <begin position="775"/>
        <end position="827"/>
    </location>
</feature>
<dbReference type="InterPro" id="IPR035965">
    <property type="entry name" value="PAS-like_dom_sf"/>
</dbReference>
<dbReference type="Pfam" id="PF02518">
    <property type="entry name" value="HATPase_c"/>
    <property type="match status" value="1"/>
</dbReference>
<dbReference type="InterPro" id="IPR003661">
    <property type="entry name" value="HisK_dim/P_dom"/>
</dbReference>
<feature type="domain" description="PAS" evidence="8">
    <location>
        <begin position="828"/>
        <end position="898"/>
    </location>
</feature>
<name>A0ABW3JF88_9FLAO</name>
<dbReference type="Pfam" id="PF13188">
    <property type="entry name" value="PAS_8"/>
    <property type="match status" value="1"/>
</dbReference>
<dbReference type="InterPro" id="IPR013656">
    <property type="entry name" value="PAS_4"/>
</dbReference>
<gene>
    <name evidence="10" type="ORF">ACFQ1R_03160</name>
</gene>
<protein>
    <recommendedName>
        <fullName evidence="2">histidine kinase</fullName>
        <ecNumber evidence="2">2.7.13.3</ecNumber>
    </recommendedName>
</protein>
<dbReference type="SMART" id="SM00086">
    <property type="entry name" value="PAC"/>
    <property type="match status" value="5"/>
</dbReference>
<dbReference type="Proteomes" id="UP001597061">
    <property type="component" value="Unassembled WGS sequence"/>
</dbReference>
<evidence type="ECO:0000259" key="9">
    <source>
        <dbReference type="PROSITE" id="PS50113"/>
    </source>
</evidence>
<feature type="domain" description="Histidine kinase" evidence="7">
    <location>
        <begin position="1232"/>
        <end position="1444"/>
    </location>
</feature>
<keyword evidence="6" id="KW-0175">Coiled coil</keyword>
<feature type="domain" description="PAS" evidence="8">
    <location>
        <begin position="323"/>
        <end position="382"/>
    </location>
</feature>
<organism evidence="10 11">
    <name type="scientific">Mariniflexile jejuense</name>
    <dbReference type="NCBI Taxonomy" id="1173582"/>
    <lineage>
        <taxon>Bacteria</taxon>
        <taxon>Pseudomonadati</taxon>
        <taxon>Bacteroidota</taxon>
        <taxon>Flavobacteriia</taxon>
        <taxon>Flavobacteriales</taxon>
        <taxon>Flavobacteriaceae</taxon>
        <taxon>Mariniflexile</taxon>
    </lineage>
</organism>
<dbReference type="Gene3D" id="1.10.287.130">
    <property type="match status" value="1"/>
</dbReference>
<dbReference type="PROSITE" id="PS50109">
    <property type="entry name" value="HIS_KIN"/>
    <property type="match status" value="1"/>
</dbReference>
<dbReference type="InterPro" id="IPR001610">
    <property type="entry name" value="PAC"/>
</dbReference>
<dbReference type="SUPFAM" id="SSF55874">
    <property type="entry name" value="ATPase domain of HSP90 chaperone/DNA topoisomerase II/histidine kinase"/>
    <property type="match status" value="1"/>
</dbReference>
<evidence type="ECO:0000259" key="8">
    <source>
        <dbReference type="PROSITE" id="PS50112"/>
    </source>
</evidence>
<evidence type="ECO:0000313" key="10">
    <source>
        <dbReference type="EMBL" id="MFD0989082.1"/>
    </source>
</evidence>
<feature type="domain" description="PAS" evidence="8">
    <location>
        <begin position="953"/>
        <end position="1023"/>
    </location>
</feature>
<comment type="catalytic activity">
    <reaction evidence="1">
        <text>ATP + protein L-histidine = ADP + protein N-phospho-L-histidine.</text>
        <dbReference type="EC" id="2.7.13.3"/>
    </reaction>
</comment>
<feature type="domain" description="PAS" evidence="8">
    <location>
        <begin position="1102"/>
        <end position="1142"/>
    </location>
</feature>
<dbReference type="InterPro" id="IPR000014">
    <property type="entry name" value="PAS"/>
</dbReference>
<dbReference type="PANTHER" id="PTHR43304">
    <property type="entry name" value="PHYTOCHROME-LIKE PROTEIN CPH1"/>
    <property type="match status" value="1"/>
</dbReference>
<proteinExistence type="predicted"/>
<evidence type="ECO:0000256" key="5">
    <source>
        <dbReference type="ARBA" id="ARBA00022777"/>
    </source>
</evidence>
<keyword evidence="4" id="KW-0808">Transferase</keyword>
<reference evidence="11" key="1">
    <citation type="journal article" date="2019" name="Int. J. Syst. Evol. Microbiol.">
        <title>The Global Catalogue of Microorganisms (GCM) 10K type strain sequencing project: providing services to taxonomists for standard genome sequencing and annotation.</title>
        <authorList>
            <consortium name="The Broad Institute Genomics Platform"/>
            <consortium name="The Broad Institute Genome Sequencing Center for Infectious Disease"/>
            <person name="Wu L."/>
            <person name="Ma J."/>
        </authorList>
    </citation>
    <scope>NUCLEOTIDE SEQUENCE [LARGE SCALE GENOMIC DNA]</scope>
    <source>
        <strain evidence="11">CCUG 62414</strain>
    </source>
</reference>
<dbReference type="CDD" id="cd00082">
    <property type="entry name" value="HisKA"/>
    <property type="match status" value="1"/>
</dbReference>
<evidence type="ECO:0000256" key="3">
    <source>
        <dbReference type="ARBA" id="ARBA00022553"/>
    </source>
</evidence>
<evidence type="ECO:0000256" key="2">
    <source>
        <dbReference type="ARBA" id="ARBA00012438"/>
    </source>
</evidence>
<dbReference type="Pfam" id="PF13426">
    <property type="entry name" value="PAS_9"/>
    <property type="match status" value="5"/>
</dbReference>
<dbReference type="RefSeq" id="WP_379924654.1">
    <property type="nucleotide sequence ID" value="NZ_JBHTJI010000001.1"/>
</dbReference>
<dbReference type="InterPro" id="IPR036890">
    <property type="entry name" value="HATPase_C_sf"/>
</dbReference>
<dbReference type="SMART" id="SM00388">
    <property type="entry name" value="HisKA"/>
    <property type="match status" value="1"/>
</dbReference>
<dbReference type="SMART" id="SM00387">
    <property type="entry name" value="HATPase_c"/>
    <property type="match status" value="1"/>
</dbReference>
<keyword evidence="11" id="KW-1185">Reference proteome</keyword>